<accession>A0A1S7LMN5</accession>
<dbReference type="EMBL" id="LO017727">
    <property type="protein sequence ID" value="CRH07377.1"/>
    <property type="molecule type" value="Genomic_DNA"/>
</dbReference>
<gene>
    <name evidence="1" type="ORF">MAGMO_3238</name>
</gene>
<name>A0A1S7LMN5_MAGMO</name>
<proteinExistence type="predicted"/>
<evidence type="ECO:0000313" key="1">
    <source>
        <dbReference type="EMBL" id="CRH07377.1"/>
    </source>
</evidence>
<reference evidence="1" key="1">
    <citation type="submission" date="2015-04" db="EMBL/GenBank/DDBJ databases">
        <authorList>
            <person name="Syromyatnikov M.Y."/>
            <person name="Popov V.N."/>
        </authorList>
    </citation>
    <scope>NUCLEOTIDE SEQUENCE</scope>
    <source>
        <strain evidence="1">MO-1</strain>
    </source>
</reference>
<sequence>MVVVVPAAVAAAVKVVEADMRSDLSQRMLSFAAWVCCQRAGAV</sequence>
<protein>
    <submittedName>
        <fullName evidence="1">Uncharacterized protein</fullName>
    </submittedName>
</protein>
<dbReference type="AlphaFoldDB" id="A0A1S7LMN5"/>
<organism evidence="1">
    <name type="scientific">Magnetococcus massalia (strain MO-1)</name>
    <dbReference type="NCBI Taxonomy" id="451514"/>
    <lineage>
        <taxon>Bacteria</taxon>
        <taxon>Pseudomonadati</taxon>
        <taxon>Pseudomonadota</taxon>
        <taxon>Magnetococcia</taxon>
        <taxon>Magnetococcales</taxon>
        <taxon>Magnetococcaceae</taxon>
        <taxon>Magnetococcus</taxon>
    </lineage>
</organism>